<comment type="caution">
    <text evidence="1">The sequence shown here is derived from an EMBL/GenBank/DDBJ whole genome shotgun (WGS) entry which is preliminary data.</text>
</comment>
<evidence type="ECO:0000313" key="2">
    <source>
        <dbReference type="Proteomes" id="UP000019270"/>
    </source>
</evidence>
<sequence>MNGCYSASYKHKRRLFRGCKGQERICLSVLSKESKKLELKLSVCADRQEWLSISETQSAARIRLQDIK</sequence>
<proteinExistence type="predicted"/>
<dbReference type="Proteomes" id="UP000019270">
    <property type="component" value="Unassembled WGS sequence"/>
</dbReference>
<protein>
    <submittedName>
        <fullName evidence="1">Uncharacterized protein</fullName>
    </submittedName>
</protein>
<gene>
    <name evidence="1" type="ORF">PBF_15334</name>
</gene>
<accession>W7KV62</accession>
<reference evidence="2" key="1">
    <citation type="submission" date="2013-03" db="EMBL/GenBank/DDBJ databases">
        <title>Draft genome sequence of Bacillus firmus DS1.</title>
        <authorList>
            <person name="Peng D."/>
            <person name="Zhu L."/>
            <person name="Sun M."/>
        </authorList>
    </citation>
    <scope>NUCLEOTIDE SEQUENCE [LARGE SCALE GENOMIC DNA]</scope>
    <source>
        <strain evidence="2">DS1</strain>
    </source>
</reference>
<dbReference type="EMBL" id="APVL01000011">
    <property type="protein sequence ID" value="EWG10083.1"/>
    <property type="molecule type" value="Genomic_DNA"/>
</dbReference>
<reference evidence="1 2" key="2">
    <citation type="journal article" date="2016" name="Sci. Rep.">
        <title>A novel serine protease, Sep1, from Bacillus firmus DS-1 has nematicidal activity and degrades multiple intestinal-associated nematode proteins.</title>
        <authorList>
            <person name="Geng C."/>
            <person name="Nie X."/>
            <person name="Tang Z."/>
            <person name="Zhang Y."/>
            <person name="Lin J."/>
            <person name="Sun M."/>
            <person name="Peng D."/>
        </authorList>
    </citation>
    <scope>NUCLEOTIDE SEQUENCE [LARGE SCALE GENOMIC DNA]</scope>
    <source>
        <strain evidence="1 2">DS1</strain>
    </source>
</reference>
<name>W7KV62_CYTFI</name>
<organism evidence="1 2">
    <name type="scientific">Cytobacillus firmus DS1</name>
    <dbReference type="NCBI Taxonomy" id="1307436"/>
    <lineage>
        <taxon>Bacteria</taxon>
        <taxon>Bacillati</taxon>
        <taxon>Bacillota</taxon>
        <taxon>Bacilli</taxon>
        <taxon>Bacillales</taxon>
        <taxon>Bacillaceae</taxon>
        <taxon>Cytobacillus</taxon>
    </lineage>
</organism>
<evidence type="ECO:0000313" key="1">
    <source>
        <dbReference type="EMBL" id="EWG10083.1"/>
    </source>
</evidence>
<dbReference type="AlphaFoldDB" id="W7KV62"/>